<dbReference type="Gene3D" id="3.30.200.20">
    <property type="entry name" value="Phosphorylase Kinase, domain 1"/>
    <property type="match status" value="1"/>
</dbReference>
<evidence type="ECO:0000256" key="3">
    <source>
        <dbReference type="ARBA" id="ARBA00022679"/>
    </source>
</evidence>
<evidence type="ECO:0000313" key="11">
    <source>
        <dbReference type="EMBL" id="OQJ63229.1"/>
    </source>
</evidence>
<organism evidence="11 12">
    <name type="scientific">Clavibacter tessellarius</name>
    <dbReference type="NCBI Taxonomy" id="31965"/>
    <lineage>
        <taxon>Bacteria</taxon>
        <taxon>Bacillati</taxon>
        <taxon>Actinomycetota</taxon>
        <taxon>Actinomycetes</taxon>
        <taxon>Micrococcales</taxon>
        <taxon>Microbacteriaceae</taxon>
        <taxon>Clavibacter</taxon>
    </lineage>
</organism>
<evidence type="ECO:0000259" key="10">
    <source>
        <dbReference type="PROSITE" id="PS50011"/>
    </source>
</evidence>
<dbReference type="InterPro" id="IPR008271">
    <property type="entry name" value="Ser/Thr_kinase_AS"/>
</dbReference>
<dbReference type="InterPro" id="IPR011009">
    <property type="entry name" value="Kinase-like_dom_sf"/>
</dbReference>
<dbReference type="PANTHER" id="PTHR43289:SF6">
    <property type="entry name" value="SERINE_THREONINE-PROTEIN KINASE NEKL-3"/>
    <property type="match status" value="1"/>
</dbReference>
<name>A0A225C9M1_9MICO</name>
<dbReference type="EC" id="2.7.11.1" evidence="1"/>
<dbReference type="OrthoDB" id="9762169at2"/>
<evidence type="ECO:0000256" key="4">
    <source>
        <dbReference type="ARBA" id="ARBA00022741"/>
    </source>
</evidence>
<keyword evidence="3" id="KW-0808">Transferase</keyword>
<evidence type="ECO:0000256" key="9">
    <source>
        <dbReference type="SAM" id="Phobius"/>
    </source>
</evidence>
<protein>
    <recommendedName>
        <fullName evidence="1">non-specific serine/threonine protein kinase</fullName>
        <ecNumber evidence="1">2.7.11.1</ecNumber>
    </recommendedName>
</protein>
<keyword evidence="12" id="KW-1185">Reference proteome</keyword>
<evidence type="ECO:0000256" key="7">
    <source>
        <dbReference type="PROSITE-ProRule" id="PRU10141"/>
    </source>
</evidence>
<keyword evidence="9" id="KW-1133">Transmembrane helix</keyword>
<dbReference type="GO" id="GO:0005524">
    <property type="term" value="F:ATP binding"/>
    <property type="evidence" value="ECO:0007669"/>
    <property type="project" value="UniProtKB-UniRule"/>
</dbReference>
<sequence>MARRLPSSPPVLPGFSYVTVLGSGGFADVFLYEQDMPRRQVAVKVMLAEIATDRLRAMFRAEADLMAQLSAHPSVLTVHQASVAADGRPYLVMELCSSSLSDRYRREPLGVAEVLRVGIRIASAVETAHRAGVLHRDIKPANILTTAFGHPVLSDFGIASTLEDAAATDAVGLSIPWSAPEVLADESPGTVRSEVWSLAATVYSLLAGRSPFEVPGGQNAPADLVARIQRARPLPTGRADVPERLELVLRRSMSRQPEARPGSALAFVRELQAVEAELQLAQTPLEVASEEWASAVAAGVEEDDDPTRVRGIVQVDPGAAGARAAVRRVRRKATSTAGVPRGRAGAEAGVAAAAAGARPSGAASARAASARSASVRSASARGTGPSVASEPVRAGSASTSLGRSGSGPVGASGSGRPPAPGPRSFLARHRVALLAAASGAVVASALVGVLLGGSGGGTGARDIPVVGAIEASATADGVLFSWDDPGLGADDAYQVVRDGGLPSTQRDTSFRVTSGAAGAASATGAGDRACVTVTVTRDGIAGRPSTEKCAELPR</sequence>
<dbReference type="Gene3D" id="1.10.510.10">
    <property type="entry name" value="Transferase(Phosphotransferase) domain 1"/>
    <property type="match status" value="1"/>
</dbReference>
<feature type="transmembrane region" description="Helical" evidence="9">
    <location>
        <begin position="431"/>
        <end position="451"/>
    </location>
</feature>
<keyword evidence="4 7" id="KW-0547">Nucleotide-binding</keyword>
<feature type="region of interest" description="Disordered" evidence="8">
    <location>
        <begin position="320"/>
        <end position="345"/>
    </location>
</feature>
<dbReference type="PROSITE" id="PS50011">
    <property type="entry name" value="PROTEIN_KINASE_DOM"/>
    <property type="match status" value="1"/>
</dbReference>
<keyword evidence="5 11" id="KW-0418">Kinase</keyword>
<dbReference type="CDD" id="cd14014">
    <property type="entry name" value="STKc_PknB_like"/>
    <property type="match status" value="1"/>
</dbReference>
<dbReference type="RefSeq" id="WP_094128706.1">
    <property type="nucleotide sequence ID" value="NZ_CP040788.1"/>
</dbReference>
<dbReference type="AlphaFoldDB" id="A0A225C9M1"/>
<gene>
    <name evidence="11" type="ORF">B5P24_09605</name>
</gene>
<accession>A0A225C9M1</accession>
<dbReference type="PROSITE" id="PS00107">
    <property type="entry name" value="PROTEIN_KINASE_ATP"/>
    <property type="match status" value="1"/>
</dbReference>
<dbReference type="SUPFAM" id="SSF56112">
    <property type="entry name" value="Protein kinase-like (PK-like)"/>
    <property type="match status" value="1"/>
</dbReference>
<proteinExistence type="predicted"/>
<evidence type="ECO:0000256" key="6">
    <source>
        <dbReference type="ARBA" id="ARBA00022840"/>
    </source>
</evidence>
<dbReference type="Pfam" id="PF00069">
    <property type="entry name" value="Pkinase"/>
    <property type="match status" value="1"/>
</dbReference>
<dbReference type="EMBL" id="MZMQ01000001">
    <property type="protein sequence ID" value="OQJ63229.1"/>
    <property type="molecule type" value="Genomic_DNA"/>
</dbReference>
<dbReference type="SMART" id="SM00220">
    <property type="entry name" value="S_TKc"/>
    <property type="match status" value="1"/>
</dbReference>
<reference evidence="11" key="1">
    <citation type="submission" date="2017-08" db="EMBL/GenBank/DDBJ databases">
        <title>Genomes of multiple Clavibacter strains from different subspecies.</title>
        <authorList>
            <person name="Yuan X.-K."/>
            <person name="Li X.-S."/>
            <person name="Nie J."/>
            <person name="De Boer S.H."/>
        </authorList>
    </citation>
    <scope>NUCLEOTIDE SEQUENCE [LARGE SCALE GENOMIC DNA]</scope>
    <source>
        <strain evidence="11">ATCC 33566</strain>
    </source>
</reference>
<keyword evidence="9" id="KW-0812">Transmembrane</keyword>
<feature type="binding site" evidence="7">
    <location>
        <position position="44"/>
    </location>
    <ligand>
        <name>ATP</name>
        <dbReference type="ChEBI" id="CHEBI:30616"/>
    </ligand>
</feature>
<comment type="caution">
    <text evidence="11">The sequence shown here is derived from an EMBL/GenBank/DDBJ whole genome shotgun (WGS) entry which is preliminary data.</text>
</comment>
<evidence type="ECO:0000256" key="1">
    <source>
        <dbReference type="ARBA" id="ARBA00012513"/>
    </source>
</evidence>
<feature type="region of interest" description="Disordered" evidence="8">
    <location>
        <begin position="375"/>
        <end position="423"/>
    </location>
</feature>
<keyword evidence="2 11" id="KW-0723">Serine/threonine-protein kinase</keyword>
<keyword evidence="6 7" id="KW-0067">ATP-binding</keyword>
<dbReference type="GO" id="GO:0004674">
    <property type="term" value="F:protein serine/threonine kinase activity"/>
    <property type="evidence" value="ECO:0007669"/>
    <property type="project" value="UniProtKB-KW"/>
</dbReference>
<evidence type="ECO:0000256" key="8">
    <source>
        <dbReference type="SAM" id="MobiDB-lite"/>
    </source>
</evidence>
<dbReference type="InterPro" id="IPR000719">
    <property type="entry name" value="Prot_kinase_dom"/>
</dbReference>
<dbReference type="PANTHER" id="PTHR43289">
    <property type="entry name" value="MITOGEN-ACTIVATED PROTEIN KINASE KINASE KINASE 20-RELATED"/>
    <property type="match status" value="1"/>
</dbReference>
<feature type="domain" description="Protein kinase" evidence="10">
    <location>
        <begin position="15"/>
        <end position="278"/>
    </location>
</feature>
<dbReference type="PROSITE" id="PS00108">
    <property type="entry name" value="PROTEIN_KINASE_ST"/>
    <property type="match status" value="1"/>
</dbReference>
<evidence type="ECO:0000313" key="12">
    <source>
        <dbReference type="Proteomes" id="UP000215316"/>
    </source>
</evidence>
<dbReference type="Proteomes" id="UP000215316">
    <property type="component" value="Unassembled WGS sequence"/>
</dbReference>
<evidence type="ECO:0000256" key="5">
    <source>
        <dbReference type="ARBA" id="ARBA00022777"/>
    </source>
</evidence>
<evidence type="ECO:0000256" key="2">
    <source>
        <dbReference type="ARBA" id="ARBA00022527"/>
    </source>
</evidence>
<keyword evidence="9" id="KW-0472">Membrane</keyword>
<feature type="compositionally biased region" description="Gly residues" evidence="8">
    <location>
        <begin position="404"/>
        <end position="413"/>
    </location>
</feature>
<dbReference type="InterPro" id="IPR017441">
    <property type="entry name" value="Protein_kinase_ATP_BS"/>
</dbReference>